<name>A0A2U1TB92_9MICO</name>
<protein>
    <recommendedName>
        <fullName evidence="3">Hpt domain-containing protein</fullName>
    </recommendedName>
</protein>
<evidence type="ECO:0008006" key="3">
    <source>
        <dbReference type="Google" id="ProtNLM"/>
    </source>
</evidence>
<dbReference type="RefSeq" id="WP_108392000.1">
    <property type="nucleotide sequence ID" value="NZ_CP026949.1"/>
</dbReference>
<dbReference type="OrthoDB" id="4945046at2"/>
<dbReference type="KEGG" id="myl:C3E77_12655"/>
<dbReference type="Gene3D" id="1.20.120.160">
    <property type="entry name" value="HPT domain"/>
    <property type="match status" value="1"/>
</dbReference>
<proteinExistence type="predicted"/>
<reference evidence="2" key="1">
    <citation type="submission" date="2018-04" db="EMBL/GenBank/DDBJ databases">
        <authorList>
            <person name="Liu S."/>
            <person name="Wang Z."/>
            <person name="Li J."/>
        </authorList>
    </citation>
    <scope>NUCLEOTIDE SEQUENCE [LARGE SCALE GENOMIC DNA]</scope>
    <source>
        <strain evidence="2">622</strain>
    </source>
</reference>
<dbReference type="GO" id="GO:0000160">
    <property type="term" value="P:phosphorelay signal transduction system"/>
    <property type="evidence" value="ECO:0007669"/>
    <property type="project" value="InterPro"/>
</dbReference>
<evidence type="ECO:0000313" key="2">
    <source>
        <dbReference type="Proteomes" id="UP000244962"/>
    </source>
</evidence>
<keyword evidence="2" id="KW-1185">Reference proteome</keyword>
<dbReference type="InterPro" id="IPR036641">
    <property type="entry name" value="HPT_dom_sf"/>
</dbReference>
<accession>A0A2U1TB92</accession>
<gene>
    <name evidence="1" type="ORF">DF223_11060</name>
</gene>
<dbReference type="Proteomes" id="UP000244962">
    <property type="component" value="Unassembled WGS sequence"/>
</dbReference>
<dbReference type="EMBL" id="QEFB01000013">
    <property type="protein sequence ID" value="PWC06158.1"/>
    <property type="molecule type" value="Genomic_DNA"/>
</dbReference>
<evidence type="ECO:0000313" key="1">
    <source>
        <dbReference type="EMBL" id="PWC06158.1"/>
    </source>
</evidence>
<organism evidence="1 2">
    <name type="scientific">Mycetocola zhujimingii</name>
    <dbReference type="NCBI Taxonomy" id="2079792"/>
    <lineage>
        <taxon>Bacteria</taxon>
        <taxon>Bacillati</taxon>
        <taxon>Actinomycetota</taxon>
        <taxon>Actinomycetes</taxon>
        <taxon>Micrococcales</taxon>
        <taxon>Microbacteriaceae</taxon>
        <taxon>Mycetocola</taxon>
    </lineage>
</organism>
<comment type="caution">
    <text evidence="1">The sequence shown here is derived from an EMBL/GenBank/DDBJ whole genome shotgun (WGS) entry which is preliminary data.</text>
</comment>
<dbReference type="SUPFAM" id="SSF47226">
    <property type="entry name" value="Histidine-containing phosphotransfer domain, HPT domain"/>
    <property type="match status" value="1"/>
</dbReference>
<sequence length="142" mass="15118">MLFPPNDHRAQSPHAVSLASHLPLIDEGPLNDLLAALESDMAAVVSFVTAFIEQWPERFRRIVETIGACDSIGAVTAVLSLNVSSRIIGATALTAMSTELETVVRQGDFDAGRCHLGALEVMGSQTLRALSSLRYGTELAVA</sequence>
<dbReference type="AlphaFoldDB" id="A0A2U1TB92"/>